<keyword evidence="3" id="KW-1185">Reference proteome</keyword>
<feature type="non-terminal residue" evidence="2">
    <location>
        <position position="1"/>
    </location>
</feature>
<dbReference type="STRING" id="282301.A0A267EJ01"/>
<dbReference type="PANTHER" id="PTHR45786:SF74">
    <property type="entry name" value="ATP-DEPENDENT DNA HELICASE"/>
    <property type="match status" value="1"/>
</dbReference>
<dbReference type="EMBL" id="NIVC01002026">
    <property type="protein sequence ID" value="PAA61503.1"/>
    <property type="molecule type" value="Genomic_DNA"/>
</dbReference>
<dbReference type="OrthoDB" id="6144924at2759"/>
<evidence type="ECO:0000259" key="1">
    <source>
        <dbReference type="Pfam" id="PF14214"/>
    </source>
</evidence>
<organism evidence="2 3">
    <name type="scientific">Macrostomum lignano</name>
    <dbReference type="NCBI Taxonomy" id="282301"/>
    <lineage>
        <taxon>Eukaryota</taxon>
        <taxon>Metazoa</taxon>
        <taxon>Spiralia</taxon>
        <taxon>Lophotrochozoa</taxon>
        <taxon>Platyhelminthes</taxon>
        <taxon>Rhabditophora</taxon>
        <taxon>Macrostomorpha</taxon>
        <taxon>Macrostomida</taxon>
        <taxon>Macrostomidae</taxon>
        <taxon>Macrostomum</taxon>
    </lineage>
</organism>
<reference evidence="2 3" key="1">
    <citation type="submission" date="2017-06" db="EMBL/GenBank/DDBJ databases">
        <title>A platform for efficient transgenesis in Macrostomum lignano, a flatworm model organism for stem cell research.</title>
        <authorList>
            <person name="Berezikov E."/>
        </authorList>
    </citation>
    <scope>NUCLEOTIDE SEQUENCE [LARGE SCALE GENOMIC DNA]</scope>
    <source>
        <strain evidence="2">DV1</strain>
        <tissue evidence="2">Whole organism</tissue>
    </source>
</reference>
<dbReference type="AlphaFoldDB" id="A0A267EJ01"/>
<name>A0A267EJ01_9PLAT</name>
<evidence type="ECO:0000313" key="2">
    <source>
        <dbReference type="EMBL" id="PAA61503.1"/>
    </source>
</evidence>
<protein>
    <recommendedName>
        <fullName evidence="1">Helitron helicase-like domain-containing protein</fullName>
    </recommendedName>
</protein>
<dbReference type="InterPro" id="IPR025476">
    <property type="entry name" value="Helitron_helicase-like"/>
</dbReference>
<proteinExistence type="predicted"/>
<comment type="caution">
    <text evidence="2">The sequence shown here is derived from an EMBL/GenBank/DDBJ whole genome shotgun (WGS) entry which is preliminary data.</text>
</comment>
<dbReference type="Pfam" id="PF14214">
    <property type="entry name" value="Helitron_like_N"/>
    <property type="match status" value="1"/>
</dbReference>
<feature type="domain" description="Helitron helicase-like" evidence="1">
    <location>
        <begin position="11"/>
        <end position="105"/>
    </location>
</feature>
<gene>
    <name evidence="2" type="ORF">BOX15_Mlig008126g1</name>
</gene>
<accession>A0A267EJ01</accession>
<dbReference type="Proteomes" id="UP000215902">
    <property type="component" value="Unassembled WGS sequence"/>
</dbReference>
<sequence>ANDGRLTPRKFYASQIMVRPGQSNVFHHGRRLFQLYLVDQAAKIEAERLSYLRLHQEDLRSETYSGLRDALYAADGQRREDADPNHVGRPVFLSSSFVGGPRYMM</sequence>
<dbReference type="PANTHER" id="PTHR45786">
    <property type="entry name" value="DNA BINDING PROTEIN-LIKE"/>
    <property type="match status" value="1"/>
</dbReference>
<evidence type="ECO:0000313" key="3">
    <source>
        <dbReference type="Proteomes" id="UP000215902"/>
    </source>
</evidence>